<dbReference type="PANTHER" id="PTHR20275">
    <property type="entry name" value="NAD KINASE"/>
    <property type="match status" value="1"/>
</dbReference>
<evidence type="ECO:0000313" key="7">
    <source>
        <dbReference type="EMBL" id="CBG40416.1"/>
    </source>
</evidence>
<comment type="subcellular location">
    <subcellularLocation>
        <location evidence="6">Cytoplasm</location>
    </subcellularLocation>
</comment>
<keyword evidence="8" id="KW-1185">Reference proteome</keyword>
<dbReference type="AlphaFoldDB" id="D3UIU1"/>
<evidence type="ECO:0000256" key="5">
    <source>
        <dbReference type="ARBA" id="ARBA00047925"/>
    </source>
</evidence>
<dbReference type="InterPro" id="IPR017437">
    <property type="entry name" value="ATP-NAD_kinase_PpnK-typ_C"/>
</dbReference>
<dbReference type="InterPro" id="IPR016064">
    <property type="entry name" value="NAD/diacylglycerol_kinase_sf"/>
</dbReference>
<keyword evidence="1 6" id="KW-0808">Transferase</keyword>
<keyword evidence="6" id="KW-0067">ATP-binding</keyword>
<comment type="caution">
    <text evidence="6">Lacks conserved residue(s) required for the propagation of feature annotation.</text>
</comment>
<keyword evidence="6" id="KW-0963">Cytoplasm</keyword>
<dbReference type="InterPro" id="IPR002504">
    <property type="entry name" value="NADK"/>
</dbReference>
<keyword evidence="6" id="KW-0547">Nucleotide-binding</keyword>
<keyword evidence="4 6" id="KW-0520">NAD</keyword>
<proteinExistence type="inferred from homology"/>
<dbReference type="GO" id="GO:0005737">
    <property type="term" value="C:cytoplasm"/>
    <property type="evidence" value="ECO:0007669"/>
    <property type="project" value="UniProtKB-SubCell"/>
</dbReference>
<dbReference type="SUPFAM" id="SSF111331">
    <property type="entry name" value="NAD kinase/diacylglycerol kinase-like"/>
    <property type="match status" value="1"/>
</dbReference>
<protein>
    <recommendedName>
        <fullName evidence="6">NAD kinase</fullName>
        <ecNumber evidence="6">2.7.1.23</ecNumber>
    </recommendedName>
    <alternativeName>
        <fullName evidence="6">ATP-dependent NAD kinase</fullName>
    </alternativeName>
</protein>
<comment type="function">
    <text evidence="6">Involved in the regulation of the intracellular balance of NAD and NADP, and is a key enzyme in the biosynthesis of NADP. Catalyzes specifically the phosphorylation on 2'-hydroxyl of the adenosine moiety of NAD to yield NADP.</text>
</comment>
<name>D3UIU1_HELM1</name>
<keyword evidence="3 6" id="KW-0521">NADP</keyword>
<evidence type="ECO:0000256" key="2">
    <source>
        <dbReference type="ARBA" id="ARBA00022777"/>
    </source>
</evidence>
<feature type="binding site" evidence="6">
    <location>
        <begin position="149"/>
        <end position="150"/>
    </location>
    <ligand>
        <name>NAD(+)</name>
        <dbReference type="ChEBI" id="CHEBI:57540"/>
    </ligand>
</feature>
<feature type="active site" description="Proton acceptor" evidence="6">
    <location>
        <position position="80"/>
    </location>
</feature>
<sequence>MLQLHKNSWIKMQKSIRIIGVVLRPNTPHIIDLFSQIQKAFEKEGIKVLLERTEISKNVASLPFSEMVKQVDAMSSLGGDGTLISLMRRLYGCNLPAFGINIGNLGFLTATNPDSISSFAKILKNGDYKINAHMLLEAQIGTHHSIAVNEFLISKNNFLGGCLRIHAFIDEQQFNTYRADSLIIATPTGSTAYNISSGGSIAYPLCKNILLTPVAAHTLTQRPMVLHDSCNLNFRIDPQGSLITDGQEKIPLTKEDTLSIHAAKHPGYLIQAHDYNYFQILKEKFQWGQ</sequence>
<dbReference type="PANTHER" id="PTHR20275:SF0">
    <property type="entry name" value="NAD KINASE"/>
    <property type="match status" value="1"/>
</dbReference>
<dbReference type="GO" id="GO:0006741">
    <property type="term" value="P:NADP+ biosynthetic process"/>
    <property type="evidence" value="ECO:0007669"/>
    <property type="project" value="UniProtKB-UniRule"/>
</dbReference>
<keyword evidence="2 6" id="KW-0418">Kinase</keyword>
<accession>D3UIU1</accession>
<dbReference type="KEGG" id="hms:HMU11610"/>
<dbReference type="GO" id="GO:0046872">
    <property type="term" value="F:metal ion binding"/>
    <property type="evidence" value="ECO:0007669"/>
    <property type="project" value="UniProtKB-UniRule"/>
</dbReference>
<dbReference type="GO" id="GO:0005524">
    <property type="term" value="F:ATP binding"/>
    <property type="evidence" value="ECO:0007669"/>
    <property type="project" value="UniProtKB-KW"/>
</dbReference>
<dbReference type="Pfam" id="PF20143">
    <property type="entry name" value="NAD_kinase_C"/>
    <property type="match status" value="1"/>
</dbReference>
<dbReference type="GO" id="GO:0019674">
    <property type="term" value="P:NAD+ metabolic process"/>
    <property type="evidence" value="ECO:0007669"/>
    <property type="project" value="InterPro"/>
</dbReference>
<dbReference type="GO" id="GO:0051287">
    <property type="term" value="F:NAD binding"/>
    <property type="evidence" value="ECO:0007669"/>
    <property type="project" value="UniProtKB-ARBA"/>
</dbReference>
<reference evidence="7 8" key="1">
    <citation type="journal article" date="2010" name="BMC Genomics">
        <title>Comparative genomics and proteomics of Helicobacter mustelae, an ulcerogenic and carcinogenic gastric pathogen.</title>
        <authorList>
            <person name="O'Toole P.W."/>
            <person name="Snelling W.J."/>
            <person name="Canchaya C."/>
            <person name="Forde B.M."/>
            <person name="Hardie K.R."/>
            <person name="Josenhans C."/>
            <person name="Graham R.L.J."/>
            <person name="McMullan G."/>
            <person name="Parkhill J."/>
            <person name="Belda E."/>
            <person name="Bentley S.D."/>
        </authorList>
    </citation>
    <scope>NUCLEOTIDE SEQUENCE [LARGE SCALE GENOMIC DNA]</scope>
    <source>
        <strain evidence="8">ATCC 43772 / LMG 18044 / NCTC 12198 / 12198</strain>
    </source>
</reference>
<feature type="binding site" evidence="6">
    <location>
        <position position="215"/>
    </location>
    <ligand>
        <name>NAD(+)</name>
        <dbReference type="ChEBI" id="CHEBI:57540"/>
    </ligand>
</feature>
<organism evidence="7 8">
    <name type="scientific">Helicobacter mustelae (strain ATCC 43772 / CCUG 25715 / CIP 103759 / LMG 18044 / NCTC 12198 / R85-136P)</name>
    <name type="common">Campylobacter mustelae</name>
    <dbReference type="NCBI Taxonomy" id="679897"/>
    <lineage>
        <taxon>Bacteria</taxon>
        <taxon>Pseudomonadati</taxon>
        <taxon>Campylobacterota</taxon>
        <taxon>Epsilonproteobacteria</taxon>
        <taxon>Campylobacterales</taxon>
        <taxon>Helicobacteraceae</taxon>
        <taxon>Helicobacter</taxon>
    </lineage>
</organism>
<feature type="binding site" evidence="6">
    <location>
        <begin position="191"/>
        <end position="196"/>
    </location>
    <ligand>
        <name>NAD(+)</name>
        <dbReference type="ChEBI" id="CHEBI:57540"/>
    </ligand>
</feature>
<dbReference type="Pfam" id="PF01513">
    <property type="entry name" value="NAD_kinase"/>
    <property type="match status" value="1"/>
</dbReference>
<dbReference type="Gene3D" id="2.60.200.30">
    <property type="entry name" value="Probable inorganic polyphosphate/atp-NAD kinase, domain 2"/>
    <property type="match status" value="1"/>
</dbReference>
<evidence type="ECO:0000313" key="8">
    <source>
        <dbReference type="Proteomes" id="UP000001522"/>
    </source>
</evidence>
<comment type="similarity">
    <text evidence="6">Belongs to the NAD kinase family.</text>
</comment>
<feature type="binding site" evidence="6">
    <location>
        <begin position="80"/>
        <end position="81"/>
    </location>
    <ligand>
        <name>NAD(+)</name>
        <dbReference type="ChEBI" id="CHEBI:57540"/>
    </ligand>
</feature>
<dbReference type="HOGENOM" id="CLU_008831_0_3_7"/>
<gene>
    <name evidence="6" type="primary">nadK</name>
    <name evidence="7" type="ordered locus">HMU11610</name>
</gene>
<evidence type="ECO:0000256" key="4">
    <source>
        <dbReference type="ARBA" id="ARBA00023027"/>
    </source>
</evidence>
<comment type="catalytic activity">
    <reaction evidence="5 6">
        <text>NAD(+) + ATP = ADP + NADP(+) + H(+)</text>
        <dbReference type="Rhea" id="RHEA:18629"/>
        <dbReference type="ChEBI" id="CHEBI:15378"/>
        <dbReference type="ChEBI" id="CHEBI:30616"/>
        <dbReference type="ChEBI" id="CHEBI:57540"/>
        <dbReference type="ChEBI" id="CHEBI:58349"/>
        <dbReference type="ChEBI" id="CHEBI:456216"/>
        <dbReference type="EC" id="2.7.1.23"/>
    </reaction>
</comment>
<dbReference type="EMBL" id="FN555004">
    <property type="protein sequence ID" value="CBG40416.1"/>
    <property type="molecule type" value="Genomic_DNA"/>
</dbReference>
<feature type="binding site" evidence="6">
    <location>
        <position position="178"/>
    </location>
    <ligand>
        <name>NAD(+)</name>
        <dbReference type="ChEBI" id="CHEBI:57540"/>
    </ligand>
</feature>
<evidence type="ECO:0000256" key="1">
    <source>
        <dbReference type="ARBA" id="ARBA00022679"/>
    </source>
</evidence>
<evidence type="ECO:0000256" key="6">
    <source>
        <dbReference type="HAMAP-Rule" id="MF_00361"/>
    </source>
</evidence>
<comment type="cofactor">
    <cofactor evidence="6">
        <name>a divalent metal cation</name>
        <dbReference type="ChEBI" id="CHEBI:60240"/>
    </cofactor>
</comment>
<dbReference type="STRING" id="679897.HMU11610"/>
<dbReference type="eggNOG" id="COG0061">
    <property type="taxonomic scope" value="Bacteria"/>
</dbReference>
<feature type="binding site" evidence="6">
    <location>
        <position position="180"/>
    </location>
    <ligand>
        <name>NAD(+)</name>
        <dbReference type="ChEBI" id="CHEBI:57540"/>
    </ligand>
</feature>
<dbReference type="Proteomes" id="UP000001522">
    <property type="component" value="Chromosome"/>
</dbReference>
<dbReference type="Gene3D" id="3.40.50.10330">
    <property type="entry name" value="Probable inorganic polyphosphate/atp-NAD kinase, domain 1"/>
    <property type="match status" value="1"/>
</dbReference>
<dbReference type="InterPro" id="IPR017438">
    <property type="entry name" value="ATP-NAD_kinase_N"/>
</dbReference>
<feature type="binding site" evidence="6">
    <location>
        <position position="247"/>
    </location>
    <ligand>
        <name>NAD(+)</name>
        <dbReference type="ChEBI" id="CHEBI:57540"/>
    </ligand>
</feature>
<dbReference type="EC" id="2.7.1.23" evidence="6"/>
<evidence type="ECO:0000256" key="3">
    <source>
        <dbReference type="ARBA" id="ARBA00022857"/>
    </source>
</evidence>
<dbReference type="GO" id="GO:0003951">
    <property type="term" value="F:NAD+ kinase activity"/>
    <property type="evidence" value="ECO:0007669"/>
    <property type="project" value="UniProtKB-UniRule"/>
</dbReference>
<dbReference type="HAMAP" id="MF_00361">
    <property type="entry name" value="NAD_kinase"/>
    <property type="match status" value="1"/>
</dbReference>